<reference evidence="3 5" key="1">
    <citation type="journal article" date="2008" name="Science">
        <title>The Physcomitrella genome reveals evolutionary insights into the conquest of land by plants.</title>
        <authorList>
            <person name="Rensing S."/>
            <person name="Lang D."/>
            <person name="Zimmer A."/>
            <person name="Terry A."/>
            <person name="Salamov A."/>
            <person name="Shapiro H."/>
            <person name="Nishiyama T."/>
            <person name="Perroud P.-F."/>
            <person name="Lindquist E."/>
            <person name="Kamisugi Y."/>
            <person name="Tanahashi T."/>
            <person name="Sakakibara K."/>
            <person name="Fujita T."/>
            <person name="Oishi K."/>
            <person name="Shin-I T."/>
            <person name="Kuroki Y."/>
            <person name="Toyoda A."/>
            <person name="Suzuki Y."/>
            <person name="Hashimoto A."/>
            <person name="Yamaguchi K."/>
            <person name="Sugano A."/>
            <person name="Kohara Y."/>
            <person name="Fujiyama A."/>
            <person name="Anterola A."/>
            <person name="Aoki S."/>
            <person name="Ashton N."/>
            <person name="Barbazuk W.B."/>
            <person name="Barker E."/>
            <person name="Bennetzen J."/>
            <person name="Bezanilla M."/>
            <person name="Blankenship R."/>
            <person name="Cho S.H."/>
            <person name="Dutcher S."/>
            <person name="Estelle M."/>
            <person name="Fawcett J.A."/>
            <person name="Gundlach H."/>
            <person name="Hanada K."/>
            <person name="Heyl A."/>
            <person name="Hicks K.A."/>
            <person name="Hugh J."/>
            <person name="Lohr M."/>
            <person name="Mayer K."/>
            <person name="Melkozernov A."/>
            <person name="Murata T."/>
            <person name="Nelson D."/>
            <person name="Pils B."/>
            <person name="Prigge M."/>
            <person name="Reiss B."/>
            <person name="Renner T."/>
            <person name="Rombauts S."/>
            <person name="Rushton P."/>
            <person name="Sanderfoot A."/>
            <person name="Schween G."/>
            <person name="Shiu S.-H."/>
            <person name="Stueber K."/>
            <person name="Theodoulou F.L."/>
            <person name="Tu H."/>
            <person name="Van de Peer Y."/>
            <person name="Verrier P.J."/>
            <person name="Waters E."/>
            <person name="Wood A."/>
            <person name="Yang L."/>
            <person name="Cove D."/>
            <person name="Cuming A."/>
            <person name="Hasebe M."/>
            <person name="Lucas S."/>
            <person name="Mishler D.B."/>
            <person name="Reski R."/>
            <person name="Grigoriev I."/>
            <person name="Quatrano R.S."/>
            <person name="Boore J.L."/>
        </authorList>
    </citation>
    <scope>NUCLEOTIDE SEQUENCE [LARGE SCALE GENOMIC DNA]</scope>
    <source>
        <strain evidence="4 5">cv. Gransden 2004</strain>
    </source>
</reference>
<keyword evidence="5" id="KW-1185">Reference proteome</keyword>
<accession>A0A2K1KCS7</accession>
<dbReference type="PRINTS" id="PR00348">
    <property type="entry name" value="UBIQUITIN"/>
</dbReference>
<dbReference type="InterPro" id="IPR019956">
    <property type="entry name" value="Ubiquitin_dom"/>
</dbReference>
<dbReference type="AlphaFoldDB" id="A0A2K1KCS7"/>
<dbReference type="InParanoid" id="A0A2K1KCS7"/>
<organism evidence="3">
    <name type="scientific">Physcomitrium patens</name>
    <name type="common">Spreading-leaved earth moss</name>
    <name type="synonym">Physcomitrella patens</name>
    <dbReference type="NCBI Taxonomy" id="3218"/>
    <lineage>
        <taxon>Eukaryota</taxon>
        <taxon>Viridiplantae</taxon>
        <taxon>Streptophyta</taxon>
        <taxon>Embryophyta</taxon>
        <taxon>Bryophyta</taxon>
        <taxon>Bryophytina</taxon>
        <taxon>Bryopsida</taxon>
        <taxon>Funariidae</taxon>
        <taxon>Funariales</taxon>
        <taxon>Funariaceae</taxon>
        <taxon>Physcomitrium</taxon>
    </lineage>
</organism>
<sequence length="102" mass="11817">MTPKMRVIFRTLLRKHFTLELEAITTVKQLKAKLMEVEGLPVHCQRLIFEGTWLECESKSLQDYGIHEGCLVHLSVVQGLKRPILKITRDELLCPCMKVEVQ</sequence>
<proteinExistence type="predicted"/>
<dbReference type="EnsemblPlants" id="Pp3c7_23750V3.2">
    <property type="protein sequence ID" value="PAC:32926222.CDS.1"/>
    <property type="gene ID" value="Pp3c7_23750"/>
</dbReference>
<reference evidence="3 5" key="2">
    <citation type="journal article" date="2018" name="Plant J.">
        <title>The Physcomitrella patens chromosome-scale assembly reveals moss genome structure and evolution.</title>
        <authorList>
            <person name="Lang D."/>
            <person name="Ullrich K.K."/>
            <person name="Murat F."/>
            <person name="Fuchs J."/>
            <person name="Jenkins J."/>
            <person name="Haas F.B."/>
            <person name="Piednoel M."/>
            <person name="Gundlach H."/>
            <person name="Van Bel M."/>
            <person name="Meyberg R."/>
            <person name="Vives C."/>
            <person name="Morata J."/>
            <person name="Symeonidi A."/>
            <person name="Hiss M."/>
            <person name="Muchero W."/>
            <person name="Kamisugi Y."/>
            <person name="Saleh O."/>
            <person name="Blanc G."/>
            <person name="Decker E.L."/>
            <person name="van Gessel N."/>
            <person name="Grimwood J."/>
            <person name="Hayes R.D."/>
            <person name="Graham S.W."/>
            <person name="Gunter L.E."/>
            <person name="McDaniel S.F."/>
            <person name="Hoernstein S.N.W."/>
            <person name="Larsson A."/>
            <person name="Li F.W."/>
            <person name="Perroud P.F."/>
            <person name="Phillips J."/>
            <person name="Ranjan P."/>
            <person name="Rokshar D.S."/>
            <person name="Rothfels C.J."/>
            <person name="Schneider L."/>
            <person name="Shu S."/>
            <person name="Stevenson D.W."/>
            <person name="Thummler F."/>
            <person name="Tillich M."/>
            <person name="Villarreal Aguilar J.C."/>
            <person name="Widiez T."/>
            <person name="Wong G.K."/>
            <person name="Wymore A."/>
            <person name="Zhang Y."/>
            <person name="Zimmer A.D."/>
            <person name="Quatrano R.S."/>
            <person name="Mayer K.F.X."/>
            <person name="Goodstein D."/>
            <person name="Casacuberta J.M."/>
            <person name="Vandepoele K."/>
            <person name="Reski R."/>
            <person name="Cuming A.C."/>
            <person name="Tuskan G.A."/>
            <person name="Maumus F."/>
            <person name="Salse J."/>
            <person name="Schmutz J."/>
            <person name="Rensing S.A."/>
        </authorList>
    </citation>
    <scope>NUCLEOTIDE SEQUENCE [LARGE SCALE GENOMIC DNA]</scope>
    <source>
        <strain evidence="4 5">cv. Gransden 2004</strain>
    </source>
</reference>
<dbReference type="GO" id="GO:0005634">
    <property type="term" value="C:nucleus"/>
    <property type="evidence" value="ECO:0000318"/>
    <property type="project" value="GO_Central"/>
</dbReference>
<name>A0A2K1KCS7_PHYPA</name>
<gene>
    <name evidence="3" type="ORF">PHYPA_010773</name>
</gene>
<dbReference type="GO" id="GO:0019941">
    <property type="term" value="P:modification-dependent protein catabolic process"/>
    <property type="evidence" value="ECO:0000318"/>
    <property type="project" value="GO_Central"/>
</dbReference>
<dbReference type="SUPFAM" id="SSF54236">
    <property type="entry name" value="Ubiquitin-like"/>
    <property type="match status" value="1"/>
</dbReference>
<dbReference type="EMBL" id="ABEU02000007">
    <property type="protein sequence ID" value="PNR51586.1"/>
    <property type="molecule type" value="Genomic_DNA"/>
</dbReference>
<dbReference type="GO" id="GO:0016567">
    <property type="term" value="P:protein ubiquitination"/>
    <property type="evidence" value="ECO:0000318"/>
    <property type="project" value="GO_Central"/>
</dbReference>
<dbReference type="SMART" id="SM00213">
    <property type="entry name" value="UBQ"/>
    <property type="match status" value="1"/>
</dbReference>
<dbReference type="PaxDb" id="3218-PP1S2_23V6.1"/>
<evidence type="ECO:0000259" key="2">
    <source>
        <dbReference type="PROSITE" id="PS50053"/>
    </source>
</evidence>
<dbReference type="GO" id="GO:0031386">
    <property type="term" value="F:protein tag activity"/>
    <property type="evidence" value="ECO:0000318"/>
    <property type="project" value="GO_Central"/>
</dbReference>
<dbReference type="Gramene" id="Pp3c7_23750V3.2">
    <property type="protein sequence ID" value="PAC:32926222.CDS.1"/>
    <property type="gene ID" value="Pp3c7_23750"/>
</dbReference>
<dbReference type="Proteomes" id="UP000006727">
    <property type="component" value="Chromosome 7"/>
</dbReference>
<dbReference type="InterPro" id="IPR050158">
    <property type="entry name" value="Ubiquitin_ubiquitin-like"/>
</dbReference>
<dbReference type="PANTHER" id="PTHR10666">
    <property type="entry name" value="UBIQUITIN"/>
    <property type="match status" value="1"/>
</dbReference>
<dbReference type="EnsemblPlants" id="Pp3c7_23750V3.1">
    <property type="protein sequence ID" value="PAC:32926221.CDS.1"/>
    <property type="gene ID" value="Pp3c7_23750"/>
</dbReference>
<dbReference type="STRING" id="3218.A0A2K1KCS7"/>
<dbReference type="GO" id="GO:0005737">
    <property type="term" value="C:cytoplasm"/>
    <property type="evidence" value="ECO:0000318"/>
    <property type="project" value="GO_Central"/>
</dbReference>
<dbReference type="Pfam" id="PF00240">
    <property type="entry name" value="ubiquitin"/>
    <property type="match status" value="1"/>
</dbReference>
<dbReference type="GO" id="GO:0031625">
    <property type="term" value="F:ubiquitin protein ligase binding"/>
    <property type="evidence" value="ECO:0000318"/>
    <property type="project" value="GO_Central"/>
</dbReference>
<dbReference type="PROSITE" id="PS50053">
    <property type="entry name" value="UBIQUITIN_2"/>
    <property type="match status" value="1"/>
</dbReference>
<dbReference type="OMA" id="WLECESK"/>
<evidence type="ECO:0000256" key="1">
    <source>
        <dbReference type="ARBA" id="ARBA00022499"/>
    </source>
</evidence>
<evidence type="ECO:0000313" key="3">
    <source>
        <dbReference type="EMBL" id="PNR51586.1"/>
    </source>
</evidence>
<dbReference type="GO" id="GO:0003729">
    <property type="term" value="F:mRNA binding"/>
    <property type="evidence" value="ECO:0007669"/>
    <property type="project" value="UniProtKB-ARBA"/>
</dbReference>
<dbReference type="Gene3D" id="3.10.20.90">
    <property type="entry name" value="Phosphatidylinositol 3-kinase Catalytic Subunit, Chain A, domain 1"/>
    <property type="match status" value="1"/>
</dbReference>
<dbReference type="Gramene" id="Pp3c7_23750V3.1">
    <property type="protein sequence ID" value="PAC:32926221.CDS.1"/>
    <property type="gene ID" value="Pp3c7_23750"/>
</dbReference>
<reference evidence="4" key="3">
    <citation type="submission" date="2020-12" db="UniProtKB">
        <authorList>
            <consortium name="EnsemblPlants"/>
        </authorList>
    </citation>
    <scope>IDENTIFICATION</scope>
</reference>
<evidence type="ECO:0000313" key="4">
    <source>
        <dbReference type="EnsemblPlants" id="PAC:32926221.CDS.1"/>
    </source>
</evidence>
<dbReference type="InterPro" id="IPR029071">
    <property type="entry name" value="Ubiquitin-like_domsf"/>
</dbReference>
<evidence type="ECO:0000313" key="5">
    <source>
        <dbReference type="Proteomes" id="UP000006727"/>
    </source>
</evidence>
<dbReference type="InterPro" id="IPR000626">
    <property type="entry name" value="Ubiquitin-like_dom"/>
</dbReference>
<protein>
    <recommendedName>
        <fullName evidence="2">Ubiquitin-like domain-containing protein</fullName>
    </recommendedName>
</protein>
<feature type="domain" description="Ubiquitin-like" evidence="2">
    <location>
        <begin position="5"/>
        <end position="76"/>
    </location>
</feature>
<keyword evidence="1" id="KW-1017">Isopeptide bond</keyword>